<evidence type="ECO:0000259" key="4">
    <source>
        <dbReference type="PROSITE" id="PS01186"/>
    </source>
</evidence>
<evidence type="ECO:0000313" key="7">
    <source>
        <dbReference type="RefSeq" id="XP_052740548.1"/>
    </source>
</evidence>
<feature type="transmembrane region" description="Helical" evidence="2">
    <location>
        <begin position="822"/>
        <end position="843"/>
    </location>
</feature>
<reference evidence="6 7" key="1">
    <citation type="submission" date="2025-05" db="UniProtKB">
        <authorList>
            <consortium name="RefSeq"/>
        </authorList>
    </citation>
    <scope>IDENTIFICATION</scope>
</reference>
<keyword evidence="2" id="KW-0472">Membrane</keyword>
<protein>
    <submittedName>
        <fullName evidence="6 7">Cell death abnormality protein 1-like isoform X1</fullName>
    </submittedName>
</protein>
<sequence length="917" mass="100821">MKLTLFFVLIVLFIHFIYVEGLKANDTGVCVVTRSVKKTQRRVYIAKYKCGKKICSTRRNKIKDYIVTQNDILCCKGWTYSSTLDACSPLCSMGCIGGRCTAPDVCQCDPPATLDPGTKNACYLPRCDPPCGNGTCTANNTCTCLHGYEKANNTCQAKCESCQNGRCVSPNNCQCNEGFMKINGTCSLPICQPKCNNGKCTANNTCVCFDDYEKVNNTCQPKCEFCQNGRCVSPNKCECFDGYAKMDGVCRPLCVNVTNVASPTCKCVEGYYRCYTPCKDDCIVCDDNGKCSRPVDCGSTEVVCCPGYILGYDKATKRDFCKPICRPSCGKHGECVKYNQCKCKPPYELIDNTCSLPKTCTEPCVNGKCTSYNKCTCDSGYTHSNESYCKPECQKACINSFCGAPERCDCLHGYRRKNQWECIFDCPVGYTLKNESECVPHCDKCENGECIGPNVCKCNKDYIKQGDECVPVCKGNCLNGYCLKPGECVCSTGYTNDPVDKLTCRPICEPGCVNATCDSPFRCICLPGYTRRNKTVCEPKCDYCTNGDCIGPNDCRCHDGYMMMGKKCKPVCSKTCINGFCSEPEKCICLPGYISDANNQYNCKPECVGCENGVCISPGRCSCVDGYESVNGTCKLKCSQKCINGHCKSRSCGNDYCPSTDECACLPGYKKDDNDKFMCKPHCACENGKCSSSGQCLCDEGYENRNGTCKPKCFQACINGYCKSPNECGCLEGYKLNITLESSVCYKPCLSPCDNGICNFNGECVCYNGHSNNTGCLEMNNETIQCKSCDGNCTGDVCRCPDGRPCEVLVEAQRTGLAGLELTWILGACIGLLLFVFVIAIMAQMWRKRPKAKTATYAEGNTNGSVGFTAPGTLIFPDNRADDNYDREDDEDNRDDRDERTTEGLLRTKVLYEDENL</sequence>
<evidence type="ECO:0000256" key="3">
    <source>
        <dbReference type="SAM" id="SignalP"/>
    </source>
</evidence>
<name>A0ABM3LNB0_BICAN</name>
<keyword evidence="2" id="KW-1133">Transmembrane helix</keyword>
<dbReference type="PROSITE" id="PS01186">
    <property type="entry name" value="EGF_2"/>
    <property type="match status" value="1"/>
</dbReference>
<dbReference type="PANTHER" id="PTHR24047">
    <property type="entry name" value="FI01909P-RELATED"/>
    <property type="match status" value="1"/>
</dbReference>
<gene>
    <name evidence="6 7" type="primary">LOC112052633</name>
</gene>
<dbReference type="RefSeq" id="XP_052740547.1">
    <property type="nucleotide sequence ID" value="XM_052884587.1"/>
</dbReference>
<dbReference type="Gene3D" id="2.10.25.10">
    <property type="entry name" value="Laminin"/>
    <property type="match status" value="15"/>
</dbReference>
<proteinExistence type="predicted"/>
<feature type="domain" description="EGF-like" evidence="4">
    <location>
        <begin position="142"/>
        <end position="155"/>
    </location>
</feature>
<feature type="signal peptide" evidence="3">
    <location>
        <begin position="1"/>
        <end position="21"/>
    </location>
</feature>
<keyword evidence="5" id="KW-1185">Reference proteome</keyword>
<feature type="region of interest" description="Disordered" evidence="1">
    <location>
        <begin position="868"/>
        <end position="901"/>
    </location>
</feature>
<accession>A0ABM3LNB0</accession>
<evidence type="ECO:0000256" key="1">
    <source>
        <dbReference type="SAM" id="MobiDB-lite"/>
    </source>
</evidence>
<evidence type="ECO:0000256" key="2">
    <source>
        <dbReference type="SAM" id="Phobius"/>
    </source>
</evidence>
<keyword evidence="3" id="KW-0732">Signal</keyword>
<dbReference type="SMART" id="SM00181">
    <property type="entry name" value="EGF"/>
    <property type="match status" value="18"/>
</dbReference>
<evidence type="ECO:0000313" key="5">
    <source>
        <dbReference type="Proteomes" id="UP001652582"/>
    </source>
</evidence>
<evidence type="ECO:0000313" key="6">
    <source>
        <dbReference type="RefSeq" id="XP_052740547.1"/>
    </source>
</evidence>
<dbReference type="RefSeq" id="XP_052740548.1">
    <property type="nucleotide sequence ID" value="XM_052884588.1"/>
</dbReference>
<feature type="chain" id="PRO_5045024915" evidence="3">
    <location>
        <begin position="22"/>
        <end position="917"/>
    </location>
</feature>
<dbReference type="InterPro" id="IPR000742">
    <property type="entry name" value="EGF"/>
</dbReference>
<dbReference type="GeneID" id="112052633"/>
<keyword evidence="2" id="KW-0812">Transmembrane</keyword>
<dbReference type="Proteomes" id="UP001652582">
    <property type="component" value="Chromosome 12"/>
</dbReference>
<dbReference type="PANTHER" id="PTHR24047:SF29">
    <property type="entry name" value="EATER-RELATED"/>
    <property type="match status" value="1"/>
</dbReference>
<dbReference type="InterPro" id="IPR053255">
    <property type="entry name" value="EGF-like_domain"/>
</dbReference>
<organism evidence="5 6">
    <name type="scientific">Bicyclus anynana</name>
    <name type="common">Squinting bush brown butterfly</name>
    <dbReference type="NCBI Taxonomy" id="110368"/>
    <lineage>
        <taxon>Eukaryota</taxon>
        <taxon>Metazoa</taxon>
        <taxon>Ecdysozoa</taxon>
        <taxon>Arthropoda</taxon>
        <taxon>Hexapoda</taxon>
        <taxon>Insecta</taxon>
        <taxon>Pterygota</taxon>
        <taxon>Neoptera</taxon>
        <taxon>Endopterygota</taxon>
        <taxon>Lepidoptera</taxon>
        <taxon>Glossata</taxon>
        <taxon>Ditrysia</taxon>
        <taxon>Papilionoidea</taxon>
        <taxon>Nymphalidae</taxon>
        <taxon>Satyrinae</taxon>
        <taxon>Satyrini</taxon>
        <taxon>Mycalesina</taxon>
        <taxon>Bicyclus</taxon>
    </lineage>
</organism>